<dbReference type="EMBL" id="BOPD01000025">
    <property type="protein sequence ID" value="GIJ34893.1"/>
    <property type="molecule type" value="Genomic_DNA"/>
</dbReference>
<dbReference type="InterPro" id="IPR050361">
    <property type="entry name" value="MPP/UQCRC_Complex"/>
</dbReference>
<protein>
    <submittedName>
        <fullName evidence="3">Peptidase M16</fullName>
    </submittedName>
</protein>
<dbReference type="InterPro" id="IPR011765">
    <property type="entry name" value="Pept_M16_N"/>
</dbReference>
<organism evidence="3 4">
    <name type="scientific">Micromonospora sediminimaris</name>
    <dbReference type="NCBI Taxonomy" id="547162"/>
    <lineage>
        <taxon>Bacteria</taxon>
        <taxon>Bacillati</taxon>
        <taxon>Actinomycetota</taxon>
        <taxon>Actinomycetes</taxon>
        <taxon>Micromonosporales</taxon>
        <taxon>Micromonosporaceae</taxon>
        <taxon>Micromonospora</taxon>
    </lineage>
</organism>
<dbReference type="InterPro" id="IPR011249">
    <property type="entry name" value="Metalloenz_LuxS/M16"/>
</dbReference>
<comment type="caution">
    <text evidence="3">The sequence shown here is derived from an EMBL/GenBank/DDBJ whole genome shotgun (WGS) entry which is preliminary data.</text>
</comment>
<dbReference type="GO" id="GO:0046872">
    <property type="term" value="F:metal ion binding"/>
    <property type="evidence" value="ECO:0007669"/>
    <property type="project" value="InterPro"/>
</dbReference>
<proteinExistence type="predicted"/>
<evidence type="ECO:0000313" key="4">
    <source>
        <dbReference type="Proteomes" id="UP000607311"/>
    </source>
</evidence>
<dbReference type="PANTHER" id="PTHR11851:SF224">
    <property type="entry name" value="PROCESSING PROTEASE"/>
    <property type="match status" value="1"/>
</dbReference>
<sequence>MSASSERPSVTLIADRPGPGAARPYRFPQVVRRTVAGGDVVAAHLPGQNLAVAMLLLDAGAGREPVGREGLGGVLAKALEEGTTQRDATAYALAIEALGTELVTGLDWDTFQASVQVPVGRLGAAVELLAEAVRTPRLDPDDVRRVRDDEVTALRMDWANPGPRADAALRADLFGAGNRWGRPMYGDPDSVAGLDVEDVTVFHSEWFIRPGTLVVAGDLDRLDLDALAATAFTGTGGGPVDRGVPIDVPVRAERRIILVDRPGSVQSTLRLGHPGPHRAHPDHVPIALAGTVLGGAFTSRLNHLIREVRGYTYGIRGDFASSRRFGRFAVSSGVQTAVTAPALVEAVGEIARTQAGGVTEDELAVARSWRAGQLSVELQSPRAIAGALSTLVVHDLPDDYHARLREELLGAQVAQVSAAAATHLRPESLTLVVEGDAAVIRDELVATGLGELIDHPPAG</sequence>
<name>A0A9W5XML0_9ACTN</name>
<evidence type="ECO:0000313" key="3">
    <source>
        <dbReference type="EMBL" id="GIJ34893.1"/>
    </source>
</evidence>
<dbReference type="InterPro" id="IPR007863">
    <property type="entry name" value="Peptidase_M16_C"/>
</dbReference>
<dbReference type="PANTHER" id="PTHR11851">
    <property type="entry name" value="METALLOPROTEASE"/>
    <property type="match status" value="1"/>
</dbReference>
<accession>A0A9W5XML0</accession>
<dbReference type="Gene3D" id="3.30.830.10">
    <property type="entry name" value="Metalloenzyme, LuxS/M16 peptidase-like"/>
    <property type="match status" value="2"/>
</dbReference>
<dbReference type="Pfam" id="PF00675">
    <property type="entry name" value="Peptidase_M16"/>
    <property type="match status" value="1"/>
</dbReference>
<feature type="domain" description="Peptidase M16 C-terminal" evidence="2">
    <location>
        <begin position="195"/>
        <end position="367"/>
    </location>
</feature>
<feature type="domain" description="Peptidase M16 N-terminal" evidence="1">
    <location>
        <begin position="40"/>
        <end position="156"/>
    </location>
</feature>
<keyword evidence="4" id="KW-1185">Reference proteome</keyword>
<evidence type="ECO:0000259" key="2">
    <source>
        <dbReference type="Pfam" id="PF05193"/>
    </source>
</evidence>
<reference evidence="3" key="1">
    <citation type="submission" date="2021-01" db="EMBL/GenBank/DDBJ databases">
        <title>Whole genome shotgun sequence of Verrucosispora sediminis NBRC 107745.</title>
        <authorList>
            <person name="Komaki H."/>
            <person name="Tamura T."/>
        </authorList>
    </citation>
    <scope>NUCLEOTIDE SEQUENCE</scope>
    <source>
        <strain evidence="3">NBRC 107745</strain>
    </source>
</reference>
<evidence type="ECO:0000259" key="1">
    <source>
        <dbReference type="Pfam" id="PF00675"/>
    </source>
</evidence>
<dbReference type="AlphaFoldDB" id="A0A9W5XML0"/>
<gene>
    <name evidence="3" type="ORF">Vse01_40410</name>
</gene>
<dbReference type="SUPFAM" id="SSF63411">
    <property type="entry name" value="LuxS/MPP-like metallohydrolase"/>
    <property type="match status" value="2"/>
</dbReference>
<dbReference type="Pfam" id="PF05193">
    <property type="entry name" value="Peptidase_M16_C"/>
    <property type="match status" value="1"/>
</dbReference>
<dbReference type="Proteomes" id="UP000607311">
    <property type="component" value="Unassembled WGS sequence"/>
</dbReference>